<protein>
    <submittedName>
        <fullName evidence="1">Uncharacterized protein</fullName>
    </submittedName>
</protein>
<keyword evidence="2" id="KW-1185">Reference proteome</keyword>
<sequence length="224" mass="24651">MANLIVPIGHCDFFECQPDVHVGAGHEVLGLAKCAKQAWRVGQLGHLGHQHIQLHDLRAGDRAGVGHRDRGCQTEFAIGDGGCGQLKVEECKHGVRETVSVWTTSTGCIVLGLADNSPKCKLRGDTVVLEVFVTLQRTIGYAHVDAHVEDTYDEQVFSITQGTVLRIFFPKRTSAIASPVAFPKLWGEKPIDVYGDWRWWAMSTRVLSGGLLELGKRNQEVNNI</sequence>
<name>A0AAD4GHD0_BOLED</name>
<accession>A0AAD4GHD0</accession>
<organism evidence="1 2">
    <name type="scientific">Boletus edulis BED1</name>
    <dbReference type="NCBI Taxonomy" id="1328754"/>
    <lineage>
        <taxon>Eukaryota</taxon>
        <taxon>Fungi</taxon>
        <taxon>Dikarya</taxon>
        <taxon>Basidiomycota</taxon>
        <taxon>Agaricomycotina</taxon>
        <taxon>Agaricomycetes</taxon>
        <taxon>Agaricomycetidae</taxon>
        <taxon>Boletales</taxon>
        <taxon>Boletineae</taxon>
        <taxon>Boletaceae</taxon>
        <taxon>Boletoideae</taxon>
        <taxon>Boletus</taxon>
    </lineage>
</organism>
<comment type="caution">
    <text evidence="1">The sequence shown here is derived from an EMBL/GenBank/DDBJ whole genome shotgun (WGS) entry which is preliminary data.</text>
</comment>
<evidence type="ECO:0000313" key="1">
    <source>
        <dbReference type="EMBL" id="KAF8444480.1"/>
    </source>
</evidence>
<proteinExistence type="predicted"/>
<dbReference type="Proteomes" id="UP001194468">
    <property type="component" value="Unassembled WGS sequence"/>
</dbReference>
<reference evidence="1" key="2">
    <citation type="journal article" date="2020" name="Nat. Commun.">
        <title>Large-scale genome sequencing of mycorrhizal fungi provides insights into the early evolution of symbiotic traits.</title>
        <authorList>
            <person name="Miyauchi S."/>
            <person name="Kiss E."/>
            <person name="Kuo A."/>
            <person name="Drula E."/>
            <person name="Kohler A."/>
            <person name="Sanchez-Garcia M."/>
            <person name="Morin E."/>
            <person name="Andreopoulos B."/>
            <person name="Barry K.W."/>
            <person name="Bonito G."/>
            <person name="Buee M."/>
            <person name="Carver A."/>
            <person name="Chen C."/>
            <person name="Cichocki N."/>
            <person name="Clum A."/>
            <person name="Culley D."/>
            <person name="Crous P.W."/>
            <person name="Fauchery L."/>
            <person name="Girlanda M."/>
            <person name="Hayes R.D."/>
            <person name="Keri Z."/>
            <person name="LaButti K."/>
            <person name="Lipzen A."/>
            <person name="Lombard V."/>
            <person name="Magnuson J."/>
            <person name="Maillard F."/>
            <person name="Murat C."/>
            <person name="Nolan M."/>
            <person name="Ohm R.A."/>
            <person name="Pangilinan J."/>
            <person name="Pereira M.F."/>
            <person name="Perotto S."/>
            <person name="Peter M."/>
            <person name="Pfister S."/>
            <person name="Riley R."/>
            <person name="Sitrit Y."/>
            <person name="Stielow J.B."/>
            <person name="Szollosi G."/>
            <person name="Zifcakova L."/>
            <person name="Stursova M."/>
            <person name="Spatafora J.W."/>
            <person name="Tedersoo L."/>
            <person name="Vaario L.M."/>
            <person name="Yamada A."/>
            <person name="Yan M."/>
            <person name="Wang P."/>
            <person name="Xu J."/>
            <person name="Bruns T."/>
            <person name="Baldrian P."/>
            <person name="Vilgalys R."/>
            <person name="Dunand C."/>
            <person name="Henrissat B."/>
            <person name="Grigoriev I.V."/>
            <person name="Hibbett D."/>
            <person name="Nagy L.G."/>
            <person name="Martin F.M."/>
        </authorList>
    </citation>
    <scope>NUCLEOTIDE SEQUENCE</scope>
    <source>
        <strain evidence="1">BED1</strain>
    </source>
</reference>
<dbReference type="EMBL" id="WHUW01000006">
    <property type="protein sequence ID" value="KAF8444480.1"/>
    <property type="molecule type" value="Genomic_DNA"/>
</dbReference>
<dbReference type="AlphaFoldDB" id="A0AAD4GHD0"/>
<reference evidence="1" key="1">
    <citation type="submission" date="2019-10" db="EMBL/GenBank/DDBJ databases">
        <authorList>
            <consortium name="DOE Joint Genome Institute"/>
            <person name="Kuo A."/>
            <person name="Miyauchi S."/>
            <person name="Kiss E."/>
            <person name="Drula E."/>
            <person name="Kohler A."/>
            <person name="Sanchez-Garcia M."/>
            <person name="Andreopoulos B."/>
            <person name="Barry K.W."/>
            <person name="Bonito G."/>
            <person name="Buee M."/>
            <person name="Carver A."/>
            <person name="Chen C."/>
            <person name="Cichocki N."/>
            <person name="Clum A."/>
            <person name="Culley D."/>
            <person name="Crous P.W."/>
            <person name="Fauchery L."/>
            <person name="Girlanda M."/>
            <person name="Hayes R."/>
            <person name="Keri Z."/>
            <person name="LaButti K."/>
            <person name="Lipzen A."/>
            <person name="Lombard V."/>
            <person name="Magnuson J."/>
            <person name="Maillard F."/>
            <person name="Morin E."/>
            <person name="Murat C."/>
            <person name="Nolan M."/>
            <person name="Ohm R."/>
            <person name="Pangilinan J."/>
            <person name="Pereira M."/>
            <person name="Perotto S."/>
            <person name="Peter M."/>
            <person name="Riley R."/>
            <person name="Sitrit Y."/>
            <person name="Stielow B."/>
            <person name="Szollosi G."/>
            <person name="Zifcakova L."/>
            <person name="Stursova M."/>
            <person name="Spatafora J.W."/>
            <person name="Tedersoo L."/>
            <person name="Vaario L.-M."/>
            <person name="Yamada A."/>
            <person name="Yan M."/>
            <person name="Wang P."/>
            <person name="Xu J."/>
            <person name="Bruns T."/>
            <person name="Baldrian P."/>
            <person name="Vilgalys R."/>
            <person name="Henrissat B."/>
            <person name="Grigoriev I.V."/>
            <person name="Hibbett D."/>
            <person name="Nagy L.G."/>
            <person name="Martin F.M."/>
        </authorList>
    </citation>
    <scope>NUCLEOTIDE SEQUENCE</scope>
    <source>
        <strain evidence="1">BED1</strain>
    </source>
</reference>
<evidence type="ECO:0000313" key="2">
    <source>
        <dbReference type="Proteomes" id="UP001194468"/>
    </source>
</evidence>
<gene>
    <name evidence="1" type="ORF">L210DRAFT_3502075</name>
</gene>